<name>A0AAW4VNG1_9FIRM</name>
<gene>
    <name evidence="1" type="ORF">LJD74_14915</name>
</gene>
<evidence type="ECO:0000313" key="1">
    <source>
        <dbReference type="EMBL" id="MCB8563278.1"/>
    </source>
</evidence>
<dbReference type="AlphaFoldDB" id="A0AAW4VNG1"/>
<dbReference type="Proteomes" id="UP001197827">
    <property type="component" value="Unassembled WGS sequence"/>
</dbReference>
<proteinExistence type="predicted"/>
<comment type="caution">
    <text evidence="1">The sequence shown here is derived from an EMBL/GenBank/DDBJ whole genome shotgun (WGS) entry which is preliminary data.</text>
</comment>
<sequence>MSKCDELRKLLLEWGEGNYLPLKKKIAYLENENYRLRMQNLRIKERNERLSMITKKRREEANHENR</sequence>
<dbReference type="EMBL" id="JAJDKQ010000054">
    <property type="protein sequence ID" value="MCB8563278.1"/>
    <property type="molecule type" value="Genomic_DNA"/>
</dbReference>
<organism evidence="1 2">
    <name type="scientific">Faecalibacillus intestinalis</name>
    <dbReference type="NCBI Taxonomy" id="1982626"/>
    <lineage>
        <taxon>Bacteria</taxon>
        <taxon>Bacillati</taxon>
        <taxon>Bacillota</taxon>
        <taxon>Erysipelotrichia</taxon>
        <taxon>Erysipelotrichales</taxon>
        <taxon>Coprobacillaceae</taxon>
        <taxon>Faecalibacillus</taxon>
    </lineage>
</organism>
<dbReference type="RefSeq" id="WP_117574496.1">
    <property type="nucleotide sequence ID" value="NZ_JADPGG010000117.1"/>
</dbReference>
<accession>A0AAW4VNG1</accession>
<evidence type="ECO:0000313" key="2">
    <source>
        <dbReference type="Proteomes" id="UP001197827"/>
    </source>
</evidence>
<protein>
    <submittedName>
        <fullName evidence="1">Uncharacterized protein</fullName>
    </submittedName>
</protein>
<reference evidence="1" key="1">
    <citation type="submission" date="2021-10" db="EMBL/GenBank/DDBJ databases">
        <title>Collection of gut derived symbiotic bacterial strains cultured from healthy donors.</title>
        <authorList>
            <person name="Lin H."/>
            <person name="Littmann E."/>
            <person name="Kohout C."/>
            <person name="Pamer E.G."/>
        </authorList>
    </citation>
    <scope>NUCLEOTIDE SEQUENCE</scope>
    <source>
        <strain evidence="1">DFI.5.2</strain>
    </source>
</reference>